<evidence type="ECO:0000256" key="1">
    <source>
        <dbReference type="SAM" id="MobiDB-lite"/>
    </source>
</evidence>
<reference evidence="3 4" key="1">
    <citation type="journal article" date="2014" name="MBio">
        <title>The Ordospora colligata genome; evolution of extreme reduction in microsporidia and host-to-parasite horizontal gene transfer.</title>
        <authorList>
            <person name="Pombert J.-F."/>
            <person name="Haag K.L."/>
            <person name="Beidas S."/>
            <person name="Ebert D."/>
            <person name="Keeling P.J."/>
        </authorList>
    </citation>
    <scope>NUCLEOTIDE SEQUENCE [LARGE SCALE GENOMIC DNA]</scope>
    <source>
        <strain evidence="3 4">OC4</strain>
    </source>
</reference>
<gene>
    <name evidence="3" type="ORF">M896_080010</name>
</gene>
<feature type="transmembrane region" description="Helical" evidence="2">
    <location>
        <begin position="172"/>
        <end position="191"/>
    </location>
</feature>
<keyword evidence="4" id="KW-1185">Reference proteome</keyword>
<dbReference type="GeneID" id="26262041"/>
<feature type="transmembrane region" description="Helical" evidence="2">
    <location>
        <begin position="203"/>
        <end position="222"/>
    </location>
</feature>
<dbReference type="EMBL" id="JOKQ01000008">
    <property type="protein sequence ID" value="KHN69268.1"/>
    <property type="molecule type" value="Genomic_DNA"/>
</dbReference>
<evidence type="ECO:0000256" key="2">
    <source>
        <dbReference type="SAM" id="Phobius"/>
    </source>
</evidence>
<keyword evidence="2" id="KW-0472">Membrane</keyword>
<keyword evidence="2" id="KW-1133">Transmembrane helix</keyword>
<keyword evidence="2" id="KW-0812">Transmembrane</keyword>
<evidence type="ECO:0000313" key="3">
    <source>
        <dbReference type="EMBL" id="KHN69268.1"/>
    </source>
</evidence>
<dbReference type="HOGENOM" id="CLU_1094583_0_0_1"/>
<evidence type="ECO:0000313" key="4">
    <source>
        <dbReference type="Proteomes" id="UP000031056"/>
    </source>
</evidence>
<dbReference type="InParanoid" id="A0A0B2UIY3"/>
<proteinExistence type="predicted"/>
<protein>
    <submittedName>
        <fullName evidence="3">Uncharacterized protein</fullName>
    </submittedName>
</protein>
<name>A0A0B2UIY3_9MICR</name>
<dbReference type="AlphaFoldDB" id="A0A0B2UIY3"/>
<dbReference type="VEuPathDB" id="MicrosporidiaDB:M896_080010"/>
<feature type="region of interest" description="Disordered" evidence="1">
    <location>
        <begin position="109"/>
        <end position="159"/>
    </location>
</feature>
<feature type="compositionally biased region" description="Basic and acidic residues" evidence="1">
    <location>
        <begin position="75"/>
        <end position="94"/>
    </location>
</feature>
<feature type="region of interest" description="Disordered" evidence="1">
    <location>
        <begin position="75"/>
        <end position="95"/>
    </location>
</feature>
<accession>A0A0B2UIY3</accession>
<feature type="transmembrane region" description="Helical" evidence="2">
    <location>
        <begin position="228"/>
        <end position="253"/>
    </location>
</feature>
<sequence>MRASTNVVDVNDDYQDNTPNVSSKYKIWTSAIVVVWIVYGIYTILFTSSNMWIEIVIMILFATPSVIEIKAWHDSDSDGDKGDNEHEIEQKDDQSADIGYINRMRNYYNGNQDENATPEKTDNDNMNPEEDQNKDKNKNKNNDKKQNANRKHEYNVSREESKHNKPGIIFRWVYMLFNVIIFMYLSIACIMAFKKKIDEKISLLTMFVLTVESMFRLGYSMMAESSKFIPLIAFITMSIVSVAVWVGIGTGLID</sequence>
<feature type="transmembrane region" description="Helical" evidence="2">
    <location>
        <begin position="27"/>
        <end position="45"/>
    </location>
</feature>
<dbReference type="RefSeq" id="XP_014563310.1">
    <property type="nucleotide sequence ID" value="XM_014707824.1"/>
</dbReference>
<feature type="compositionally biased region" description="Basic and acidic residues" evidence="1">
    <location>
        <begin position="131"/>
        <end position="159"/>
    </location>
</feature>
<organism evidence="3 4">
    <name type="scientific">Ordospora colligata OC4</name>
    <dbReference type="NCBI Taxonomy" id="1354746"/>
    <lineage>
        <taxon>Eukaryota</taxon>
        <taxon>Fungi</taxon>
        <taxon>Fungi incertae sedis</taxon>
        <taxon>Microsporidia</taxon>
        <taxon>Ordosporidae</taxon>
        <taxon>Ordospora</taxon>
    </lineage>
</organism>
<dbReference type="Proteomes" id="UP000031056">
    <property type="component" value="Unassembled WGS sequence"/>
</dbReference>
<comment type="caution">
    <text evidence="3">The sequence shown here is derived from an EMBL/GenBank/DDBJ whole genome shotgun (WGS) entry which is preliminary data.</text>
</comment>